<dbReference type="InterPro" id="IPR008993">
    <property type="entry name" value="TIMP-like_OB-fold"/>
</dbReference>
<dbReference type="AlphaFoldDB" id="A0AA36GWV5"/>
<evidence type="ECO:0008006" key="4">
    <source>
        <dbReference type="Google" id="ProtNLM"/>
    </source>
</evidence>
<feature type="signal peptide" evidence="1">
    <location>
        <begin position="1"/>
        <end position="21"/>
    </location>
</feature>
<organism evidence="2 3">
    <name type="scientific">Cylicocyclus nassatus</name>
    <name type="common">Nematode worm</name>
    <dbReference type="NCBI Taxonomy" id="53992"/>
    <lineage>
        <taxon>Eukaryota</taxon>
        <taxon>Metazoa</taxon>
        <taxon>Ecdysozoa</taxon>
        <taxon>Nematoda</taxon>
        <taxon>Chromadorea</taxon>
        <taxon>Rhabditida</taxon>
        <taxon>Rhabditina</taxon>
        <taxon>Rhabditomorpha</taxon>
        <taxon>Strongyloidea</taxon>
        <taxon>Strongylidae</taxon>
        <taxon>Cylicocyclus</taxon>
    </lineage>
</organism>
<reference evidence="2" key="1">
    <citation type="submission" date="2023-07" db="EMBL/GenBank/DDBJ databases">
        <authorList>
            <consortium name="CYATHOMIX"/>
        </authorList>
    </citation>
    <scope>NUCLEOTIDE SEQUENCE</scope>
    <source>
        <strain evidence="2">N/A</strain>
    </source>
</reference>
<dbReference type="EMBL" id="CATQJL010000223">
    <property type="protein sequence ID" value="CAJ0599845.1"/>
    <property type="molecule type" value="Genomic_DNA"/>
</dbReference>
<evidence type="ECO:0000313" key="2">
    <source>
        <dbReference type="EMBL" id="CAJ0599845.1"/>
    </source>
</evidence>
<evidence type="ECO:0000313" key="3">
    <source>
        <dbReference type="Proteomes" id="UP001176961"/>
    </source>
</evidence>
<comment type="caution">
    <text evidence="2">The sequence shown here is derived from an EMBL/GenBank/DDBJ whole genome shotgun (WGS) entry which is preliminary data.</text>
</comment>
<keyword evidence="1" id="KW-0732">Signal</keyword>
<name>A0AA36GWV5_CYLNA</name>
<feature type="chain" id="PRO_5041294059" description="NTR domain-containing protein" evidence="1">
    <location>
        <begin position="22"/>
        <end position="142"/>
    </location>
</feature>
<dbReference type="SUPFAM" id="SSF50242">
    <property type="entry name" value="TIMP-like"/>
    <property type="match status" value="1"/>
</dbReference>
<evidence type="ECO:0000256" key="1">
    <source>
        <dbReference type="SAM" id="SignalP"/>
    </source>
</evidence>
<dbReference type="Proteomes" id="UP001176961">
    <property type="component" value="Unassembled WGS sequence"/>
</dbReference>
<gene>
    <name evidence="2" type="ORF">CYNAS_LOCUS11828</name>
</gene>
<sequence length="142" mass="16691">MKIAILASVFVVTSSVLWCTCEDIPDKIICNWDFIGIGKVYTTGPHYNPYLKQTYEFVGDIIRTRCPEIRLFLYTPKAFCTIRGKLYNDKKYLITGNWNPKWGGFIYSVCLPNLERARSILNKTRIKQHCLEEDLWRNKKCR</sequence>
<protein>
    <recommendedName>
        <fullName evidence="4">NTR domain-containing protein</fullName>
    </recommendedName>
</protein>
<accession>A0AA36GWV5</accession>
<proteinExistence type="predicted"/>
<keyword evidence="3" id="KW-1185">Reference proteome</keyword>